<dbReference type="Proteomes" id="UP000015354">
    <property type="component" value="Unassembled WGS sequence"/>
</dbReference>
<dbReference type="GO" id="GO:0008892">
    <property type="term" value="F:guanine deaminase activity"/>
    <property type="evidence" value="ECO:0007669"/>
    <property type="project" value="TreeGrafter"/>
</dbReference>
<protein>
    <submittedName>
        <fullName evidence="6">Guanine deaminase</fullName>
    </submittedName>
</protein>
<evidence type="ECO:0000256" key="4">
    <source>
        <dbReference type="ARBA" id="ARBA00022833"/>
    </source>
</evidence>
<evidence type="ECO:0000259" key="5">
    <source>
        <dbReference type="Pfam" id="PF01979"/>
    </source>
</evidence>
<dbReference type="InterPro" id="IPR032466">
    <property type="entry name" value="Metal_Hydrolase"/>
</dbReference>
<comment type="cofactor">
    <cofactor evidence="1">
        <name>Zn(2+)</name>
        <dbReference type="ChEBI" id="CHEBI:29105"/>
    </cofactor>
</comment>
<dbReference type="Gene3D" id="2.30.40.10">
    <property type="entry name" value="Urease, subunit C, domain 1"/>
    <property type="match status" value="1"/>
</dbReference>
<keyword evidence="3" id="KW-0378">Hydrolase</keyword>
<dbReference type="OrthoDB" id="194468at2759"/>
<dbReference type="GO" id="GO:0005829">
    <property type="term" value="C:cytosol"/>
    <property type="evidence" value="ECO:0007669"/>
    <property type="project" value="TreeGrafter"/>
</dbReference>
<comment type="caution">
    <text evidence="6">The sequence shown here is derived from an EMBL/GenBank/DDBJ whole genome shotgun (WGS) entry which is preliminary data.</text>
</comment>
<keyword evidence="4" id="KW-0862">Zinc</keyword>
<dbReference type="PANTHER" id="PTHR11271">
    <property type="entry name" value="GUANINE DEAMINASE"/>
    <property type="match status" value="1"/>
</dbReference>
<keyword evidence="2" id="KW-0479">Metal-binding</keyword>
<evidence type="ECO:0000256" key="1">
    <source>
        <dbReference type="ARBA" id="ARBA00001947"/>
    </source>
</evidence>
<reference evidence="6 7" key="1">
    <citation type="journal article" date="2013" name="PLoS ONE">
        <title>Predicting the Proteins of Angomonas deanei, Strigomonas culicis and Their Respective Endosymbionts Reveals New Aspects of the Trypanosomatidae Family.</title>
        <authorList>
            <person name="Motta M.C."/>
            <person name="Martins A.C."/>
            <person name="de Souza S.S."/>
            <person name="Catta-Preta C.M."/>
            <person name="Silva R."/>
            <person name="Klein C.C."/>
            <person name="de Almeida L.G."/>
            <person name="de Lima Cunha O."/>
            <person name="Ciapina L.P."/>
            <person name="Brocchi M."/>
            <person name="Colabardini A.C."/>
            <person name="de Araujo Lima B."/>
            <person name="Machado C.R."/>
            <person name="de Almeida Soares C.M."/>
            <person name="Probst C.M."/>
            <person name="de Menezes C.B."/>
            <person name="Thompson C.E."/>
            <person name="Bartholomeu D.C."/>
            <person name="Gradia D.F."/>
            <person name="Pavoni D.P."/>
            <person name="Grisard E.C."/>
            <person name="Fantinatti-Garboggini F."/>
            <person name="Marchini F.K."/>
            <person name="Rodrigues-Luiz G.F."/>
            <person name="Wagner G."/>
            <person name="Goldman G.H."/>
            <person name="Fietto J.L."/>
            <person name="Elias M.C."/>
            <person name="Goldman M.H."/>
            <person name="Sagot M.F."/>
            <person name="Pereira M."/>
            <person name="Stoco P.H."/>
            <person name="de Mendonca-Neto R.P."/>
            <person name="Teixeira S.M."/>
            <person name="Maciel T.E."/>
            <person name="de Oliveira Mendes T.A."/>
            <person name="Urmenyi T.P."/>
            <person name="de Souza W."/>
            <person name="Schenkman S."/>
            <person name="de Vasconcelos A.T."/>
        </authorList>
    </citation>
    <scope>NUCLEOTIDE SEQUENCE [LARGE SCALE GENOMIC DNA]</scope>
</reference>
<accession>S9UNH2</accession>
<dbReference type="InterPro" id="IPR011059">
    <property type="entry name" value="Metal-dep_hydrolase_composite"/>
</dbReference>
<dbReference type="GO" id="GO:0006147">
    <property type="term" value="P:guanine catabolic process"/>
    <property type="evidence" value="ECO:0007669"/>
    <property type="project" value="UniProtKB-UniPathway"/>
</dbReference>
<dbReference type="InterPro" id="IPR051607">
    <property type="entry name" value="Metallo-dep_hydrolases"/>
</dbReference>
<dbReference type="PANTHER" id="PTHR11271:SF6">
    <property type="entry name" value="GUANINE DEAMINASE"/>
    <property type="match status" value="1"/>
</dbReference>
<evidence type="ECO:0000256" key="2">
    <source>
        <dbReference type="ARBA" id="ARBA00022723"/>
    </source>
</evidence>
<evidence type="ECO:0000313" key="6">
    <source>
        <dbReference type="EMBL" id="EPY30279.1"/>
    </source>
</evidence>
<dbReference type="InterPro" id="IPR006680">
    <property type="entry name" value="Amidohydro-rel"/>
</dbReference>
<dbReference type="AlphaFoldDB" id="S9UNH2"/>
<dbReference type="GO" id="GO:0008270">
    <property type="term" value="F:zinc ion binding"/>
    <property type="evidence" value="ECO:0007669"/>
    <property type="project" value="TreeGrafter"/>
</dbReference>
<evidence type="ECO:0000256" key="3">
    <source>
        <dbReference type="ARBA" id="ARBA00022801"/>
    </source>
</evidence>
<evidence type="ECO:0000313" key="7">
    <source>
        <dbReference type="Proteomes" id="UP000015354"/>
    </source>
</evidence>
<feature type="non-terminal residue" evidence="6">
    <location>
        <position position="296"/>
    </location>
</feature>
<dbReference type="SUPFAM" id="SSF51556">
    <property type="entry name" value="Metallo-dependent hydrolases"/>
    <property type="match status" value="1"/>
</dbReference>
<proteinExistence type="predicted"/>
<dbReference type="Pfam" id="PF01979">
    <property type="entry name" value="Amidohydro_1"/>
    <property type="match status" value="1"/>
</dbReference>
<dbReference type="UniPathway" id="UPA00603">
    <property type="reaction ID" value="UER00660"/>
</dbReference>
<dbReference type="Gene3D" id="3.20.20.140">
    <property type="entry name" value="Metal-dependent hydrolases"/>
    <property type="match status" value="1"/>
</dbReference>
<gene>
    <name evidence="6" type="ORF">STCU_04146</name>
</gene>
<dbReference type="EMBL" id="ATMH01004146">
    <property type="protein sequence ID" value="EPY30279.1"/>
    <property type="molecule type" value="Genomic_DNA"/>
</dbReference>
<feature type="domain" description="Amidohydrolase-related" evidence="5">
    <location>
        <begin position="69"/>
        <end position="293"/>
    </location>
</feature>
<sequence>MASHSYLGTLFDTPQRHQLRVVEGALVTVNAAGVIEAVLDPQAAPDPHAAAVAAAEATGTLTRLAAGQYLLPGLVDLHVHAPQWPQMGKALDRPLEVWLQDYTFPLEARYADVAFAARSYTSLVETLLANGTTTVAYFATTHVPASVLLARICLEKGQRAVVGRVAMDLPDQCPPYYRDASPAESVALSEQFIQEVRALPGNEAQRVLPAVIPRFIPSCSHEALVGLGALAQRYGCHVQTHCSESDWEHHHVRDRYGKHDAFALDDFHLLTRKTVLAHSNFLSSDDMDLIKARGCV</sequence>
<keyword evidence="7" id="KW-1185">Reference proteome</keyword>
<name>S9UNH2_9TRYP</name>
<organism evidence="6 7">
    <name type="scientific">Strigomonas culicis</name>
    <dbReference type="NCBI Taxonomy" id="28005"/>
    <lineage>
        <taxon>Eukaryota</taxon>
        <taxon>Discoba</taxon>
        <taxon>Euglenozoa</taxon>
        <taxon>Kinetoplastea</taxon>
        <taxon>Metakinetoplastina</taxon>
        <taxon>Trypanosomatida</taxon>
        <taxon>Trypanosomatidae</taxon>
        <taxon>Strigomonadinae</taxon>
        <taxon>Strigomonas</taxon>
    </lineage>
</organism>